<evidence type="ECO:0000313" key="1">
    <source>
        <dbReference type="Proteomes" id="UP000887580"/>
    </source>
</evidence>
<accession>A0AC35G0Z1</accession>
<sequence length="898" mass="105480">MDRLKRKKEEEREQQRLNEALEDYRETFDTTSKVPQQMSFVRGEVVNAGSKNYGKRGSEVILQPKSTFKLDISEKARKAQEIANRLSIQNPLAPVATSSRAFSPPKSAVPASRPERPGKVQTKPKLSNLEQFKEELKAMQEKRQERKDEREKDLQQRGISKEEASRLKATIINPYLDDNWSEFSENLSTTNLYISFLPVDTTMDDLYETFGSFGPLASARILYPRPGESRPYIFAFVAYMSRRDAERAQMAMNGAEINGSDIKVCWGKVVEIPEVPYYIPPVLQELALPDPQTGLPFNAKPRKQDLDSFLSKYGTLPNFKLPLPTDPPQLLDDYKKMLRNSVVRIVIPTERTLLRLIHRTIEYLVREGPLFEAAIMSREVTNPMFRFLFEHTQPTHAYYRWKLFSILQGDDPYNWRLERFRLFDEGSWWEPPPHNLQNEMPPTLYHTAYVPLKRERNEFSRKRSQHHDEESREYESQRSKKRRGALSESDRDFLEQLLRNLTPKRRHVAFAMCWCLRRARSAKEIIDCIVEALMIPETPLFKKLGRFYLLSDILANCEISGPDIANFRVHIEPKLESIFVEFNKIFKRIPTRINQSQFRSRIAACIQLWSENTIYTKQSLIHYQNVFFGFSKEFEKSKNGSSPEDNDGEEEPSKALSERSQSSNSNEYIERSPPKNKNNALNFKAQDEWITVDSREQQPAPVFNKWEVDEYDHRRTDSWRPEHRVQQQPQKTNFKFAIQLGEIGRSEVVKASGKSSDEKRKILREIEEKVVLFQDELEEANDPFMDEKVEQYREELLQKAELTTFAESEVNNGTKVVSAVPRQTSSSYESRGRERERYRGSYESRGRERERYRGRSRSRERSRSRDRERSHERDFRRSRSRERDYNSGYRNGRGSSRY</sequence>
<dbReference type="Proteomes" id="UP000887580">
    <property type="component" value="Unplaced"/>
</dbReference>
<evidence type="ECO:0000313" key="2">
    <source>
        <dbReference type="WBParaSite" id="PS1159_v2.g22720.t1"/>
    </source>
</evidence>
<proteinExistence type="predicted"/>
<dbReference type="WBParaSite" id="PS1159_v2.g22720.t1">
    <property type="protein sequence ID" value="PS1159_v2.g22720.t1"/>
    <property type="gene ID" value="PS1159_v2.g22720"/>
</dbReference>
<reference evidence="2" key="1">
    <citation type="submission" date="2022-11" db="UniProtKB">
        <authorList>
            <consortium name="WormBaseParasite"/>
        </authorList>
    </citation>
    <scope>IDENTIFICATION</scope>
</reference>
<name>A0AC35G0Z1_9BILA</name>
<organism evidence="1 2">
    <name type="scientific">Panagrolaimus sp. PS1159</name>
    <dbReference type="NCBI Taxonomy" id="55785"/>
    <lineage>
        <taxon>Eukaryota</taxon>
        <taxon>Metazoa</taxon>
        <taxon>Ecdysozoa</taxon>
        <taxon>Nematoda</taxon>
        <taxon>Chromadorea</taxon>
        <taxon>Rhabditida</taxon>
        <taxon>Tylenchina</taxon>
        <taxon>Panagrolaimomorpha</taxon>
        <taxon>Panagrolaimoidea</taxon>
        <taxon>Panagrolaimidae</taxon>
        <taxon>Panagrolaimus</taxon>
    </lineage>
</organism>
<protein>
    <submittedName>
        <fullName evidence="2">U2 snRNP-associated SURP motif-containing protein</fullName>
    </submittedName>
</protein>